<evidence type="ECO:0000256" key="5">
    <source>
        <dbReference type="ARBA" id="ARBA00023002"/>
    </source>
</evidence>
<dbReference type="InterPro" id="IPR013985">
    <property type="entry name" value="Ald_Fedxn_OxRdtase_dom3"/>
</dbReference>
<comment type="similarity">
    <text evidence="2">Belongs to the AOR/FOR family.</text>
</comment>
<evidence type="ECO:0000313" key="11">
    <source>
        <dbReference type="Proteomes" id="UP000053467"/>
    </source>
</evidence>
<organism evidence="10 11">
    <name type="scientific">candidate division TA06 bacterium 34_109</name>
    <dbReference type="NCBI Taxonomy" id="1635277"/>
    <lineage>
        <taxon>Bacteria</taxon>
        <taxon>Bacteria division TA06</taxon>
    </lineage>
</organism>
<dbReference type="SUPFAM" id="SSF48310">
    <property type="entry name" value="Aldehyde ferredoxin oxidoreductase, C-terminal domains"/>
    <property type="match status" value="1"/>
</dbReference>
<dbReference type="Gene3D" id="1.10.569.10">
    <property type="entry name" value="Aldehyde Ferredoxin Oxidoreductase Protein, subunit A, domain 2"/>
    <property type="match status" value="1"/>
</dbReference>
<keyword evidence="7" id="KW-0411">Iron-sulfur</keyword>
<dbReference type="InterPro" id="IPR036021">
    <property type="entry name" value="Tungsten_al_ferr_oxy-like_C"/>
</dbReference>
<comment type="cofactor">
    <cofactor evidence="1">
        <name>[4Fe-4S] cluster</name>
        <dbReference type="ChEBI" id="CHEBI:49883"/>
    </cofactor>
</comment>
<evidence type="ECO:0000259" key="9">
    <source>
        <dbReference type="SMART" id="SM00790"/>
    </source>
</evidence>
<dbReference type="PANTHER" id="PTHR30038">
    <property type="entry name" value="ALDEHYDE FERREDOXIN OXIDOREDUCTASE"/>
    <property type="match status" value="1"/>
</dbReference>
<gene>
    <name evidence="10" type="ORF">XE03_1944</name>
</gene>
<evidence type="ECO:0000256" key="3">
    <source>
        <dbReference type="ARBA" id="ARBA00022485"/>
    </source>
</evidence>
<dbReference type="GO" id="GO:0046872">
    <property type="term" value="F:metal ion binding"/>
    <property type="evidence" value="ECO:0007669"/>
    <property type="project" value="UniProtKB-KW"/>
</dbReference>
<dbReference type="InterPro" id="IPR013983">
    <property type="entry name" value="Ald_Fedxn_OxRdtase_N"/>
</dbReference>
<dbReference type="EMBL" id="LGGX01000049">
    <property type="protein sequence ID" value="KUK85679.1"/>
    <property type="molecule type" value="Genomic_DNA"/>
</dbReference>
<evidence type="ECO:0000256" key="2">
    <source>
        <dbReference type="ARBA" id="ARBA00011032"/>
    </source>
</evidence>
<proteinExistence type="inferred from homology"/>
<feature type="domain" description="Aldehyde ferredoxin oxidoreductase N-terminal" evidence="9">
    <location>
        <begin position="5"/>
        <end position="208"/>
    </location>
</feature>
<name>A0A101HZL7_UNCT6</name>
<evidence type="ECO:0000256" key="8">
    <source>
        <dbReference type="ARBA" id="ARBA00049934"/>
    </source>
</evidence>
<dbReference type="Gene3D" id="1.10.599.10">
    <property type="entry name" value="Aldehyde Ferredoxin Oxidoreductase Protein, subunit A, domain 3"/>
    <property type="match status" value="1"/>
</dbReference>
<keyword evidence="6" id="KW-0408">Iron</keyword>
<comment type="cofactor">
    <cofactor evidence="8">
        <name>tungstopterin</name>
        <dbReference type="ChEBI" id="CHEBI:30402"/>
    </cofactor>
</comment>
<dbReference type="GO" id="GO:0016625">
    <property type="term" value="F:oxidoreductase activity, acting on the aldehyde or oxo group of donors, iron-sulfur protein as acceptor"/>
    <property type="evidence" value="ECO:0007669"/>
    <property type="project" value="InterPro"/>
</dbReference>
<dbReference type="Proteomes" id="UP000053467">
    <property type="component" value="Unassembled WGS sequence"/>
</dbReference>
<keyword evidence="5" id="KW-0560">Oxidoreductase</keyword>
<dbReference type="InterPro" id="IPR036503">
    <property type="entry name" value="Ald_Fedxn_OxRdtase_N_sf"/>
</dbReference>
<keyword evidence="4" id="KW-0479">Metal-binding</keyword>
<dbReference type="Gene3D" id="3.60.9.10">
    <property type="entry name" value="Aldehyde ferredoxin oxidoreductase, N-terminal domain"/>
    <property type="match status" value="1"/>
</dbReference>
<keyword evidence="3" id="KW-0004">4Fe-4S</keyword>
<comment type="caution">
    <text evidence="10">The sequence shown here is derived from an EMBL/GenBank/DDBJ whole genome shotgun (WGS) entry which is preliminary data.</text>
</comment>
<dbReference type="InterPro" id="IPR051919">
    <property type="entry name" value="W-dependent_AOR"/>
</dbReference>
<dbReference type="InterPro" id="IPR001203">
    <property type="entry name" value="OxRdtase_Ald_Fedxn_C"/>
</dbReference>
<evidence type="ECO:0000256" key="7">
    <source>
        <dbReference type="ARBA" id="ARBA00023014"/>
    </source>
</evidence>
<dbReference type="AlphaFoldDB" id="A0A101HZL7"/>
<dbReference type="GO" id="GO:0051539">
    <property type="term" value="F:4 iron, 4 sulfur cluster binding"/>
    <property type="evidence" value="ECO:0007669"/>
    <property type="project" value="UniProtKB-KW"/>
</dbReference>
<protein>
    <submittedName>
        <fullName evidence="10">Aldehyde ferredoxin oxidoreductase</fullName>
    </submittedName>
</protein>
<dbReference type="PANTHER" id="PTHR30038:SF0">
    <property type="entry name" value="TUNGSTEN-CONTAINING ALDEHYDE FERREDOXIN OXIDOREDUCTASE"/>
    <property type="match status" value="1"/>
</dbReference>
<sequence>MPNGYWGKILRVDLTNKKISEENISEEYCRKYLGGVGFAADILLKEVGSEVSALDPENRLIFGVGPFQASAVPGSGKFVVVARSPLTNAICYSVAGGNMGPMLKKSGFDSLVVQGKSDKPVYLWITDGKAEIKDASSLWGKNTEETTDLIRDELNEPKATVVDIGPSGEKEIAISCLTVDKASFAGRGGLGAVMGSKNLKAIAVKGTQKPEVADSQKVRDLAKELNKRIRETAPEGFLKGGTTSETTPTEELGDLPIKYWKGDSGGVWVEQAEKLSYPYYSDELNVDLAECAKIACRNCPIHCHRYIDSKEPARFAVTGVGPQYEALGMLGSCNLVEDIHAVAKANEICNLYGLDCISAGAFVAFATECYEKGLLTKEDTFGLELKWGDGDQLVEVVRQIAEGEKLGKLFAKGIVKAAEQIGGDAPKIAVHVKGMDLPAHDPRAFFSLAVSYATSSRGACHTHGLCFKAACGLLLPEMGITEIPDRFNMEGKEVIAAKFHDLSAIQDAATQCNFMMFGGFGITDMLNTINAVTGWDMSMEEFLKIGERLSTLKRAVNVKWGFSKKDDVLPEAIFIPAKEGCRAGKIPTPLEPAIDRYYELRGWDNDGKPTPEAMEKLGLS</sequence>
<evidence type="ECO:0000256" key="4">
    <source>
        <dbReference type="ARBA" id="ARBA00022723"/>
    </source>
</evidence>
<evidence type="ECO:0000256" key="1">
    <source>
        <dbReference type="ARBA" id="ARBA00001966"/>
    </source>
</evidence>
<evidence type="ECO:0000256" key="6">
    <source>
        <dbReference type="ARBA" id="ARBA00023004"/>
    </source>
</evidence>
<accession>A0A101HZL7</accession>
<dbReference type="Pfam" id="PF01314">
    <property type="entry name" value="AFOR_C"/>
    <property type="match status" value="1"/>
</dbReference>
<dbReference type="SUPFAM" id="SSF56228">
    <property type="entry name" value="Aldehyde ferredoxin oxidoreductase, N-terminal domain"/>
    <property type="match status" value="1"/>
</dbReference>
<reference evidence="11" key="1">
    <citation type="journal article" date="2015" name="MBio">
        <title>Genome-Resolved Metagenomic Analysis Reveals Roles for Candidate Phyla and Other Microbial Community Members in Biogeochemical Transformations in Oil Reservoirs.</title>
        <authorList>
            <person name="Hu P."/>
            <person name="Tom L."/>
            <person name="Singh A."/>
            <person name="Thomas B.C."/>
            <person name="Baker B.J."/>
            <person name="Piceno Y.M."/>
            <person name="Andersen G.L."/>
            <person name="Banfield J.F."/>
        </authorList>
    </citation>
    <scope>NUCLEOTIDE SEQUENCE [LARGE SCALE GENOMIC DNA]</scope>
</reference>
<dbReference type="SMART" id="SM00790">
    <property type="entry name" value="AFOR_N"/>
    <property type="match status" value="1"/>
</dbReference>
<evidence type="ECO:0000313" key="10">
    <source>
        <dbReference type="EMBL" id="KUK85679.1"/>
    </source>
</evidence>
<dbReference type="Pfam" id="PF02730">
    <property type="entry name" value="AFOR_N"/>
    <property type="match status" value="1"/>
</dbReference>
<dbReference type="GO" id="GO:0009055">
    <property type="term" value="F:electron transfer activity"/>
    <property type="evidence" value="ECO:0007669"/>
    <property type="project" value="InterPro"/>
</dbReference>
<dbReference type="InterPro" id="IPR013984">
    <property type="entry name" value="Ald_Fedxn_OxRdtase_dom2"/>
</dbReference>